<proteinExistence type="inferred from homology"/>
<dbReference type="AlphaFoldDB" id="A0A7I8D622"/>
<dbReference type="SUPFAM" id="SSF53448">
    <property type="entry name" value="Nucleotide-diphospho-sugar transferases"/>
    <property type="match status" value="1"/>
</dbReference>
<comment type="pathway">
    <text evidence="4">Isoprenoid biosynthesis; isopentenyl diphosphate biosynthesis via DXP pathway; isopentenyl diphosphate from 1-deoxy-D-xylulose 5-phosphate: step 2/6.</text>
</comment>
<feature type="site" description="Transition state stabilizer" evidence="4">
    <location>
        <position position="27"/>
    </location>
</feature>
<dbReference type="Proteomes" id="UP000593890">
    <property type="component" value="Chromosome"/>
</dbReference>
<keyword evidence="3 4" id="KW-0414">Isoprene biosynthesis</keyword>
<dbReference type="GO" id="GO:0019288">
    <property type="term" value="P:isopentenyl diphosphate biosynthetic process, methylerythritol 4-phosphate pathway"/>
    <property type="evidence" value="ECO:0007669"/>
    <property type="project" value="UniProtKB-UniRule"/>
</dbReference>
<feature type="site" description="Positions MEP for the nucleophilic attack" evidence="4">
    <location>
        <position position="216"/>
    </location>
</feature>
<comment type="catalytic activity">
    <reaction evidence="4">
        <text>2-C-methyl-D-erythritol 4-phosphate + CTP + H(+) = 4-CDP-2-C-methyl-D-erythritol + diphosphate</text>
        <dbReference type="Rhea" id="RHEA:13429"/>
        <dbReference type="ChEBI" id="CHEBI:15378"/>
        <dbReference type="ChEBI" id="CHEBI:33019"/>
        <dbReference type="ChEBI" id="CHEBI:37563"/>
        <dbReference type="ChEBI" id="CHEBI:57823"/>
        <dbReference type="ChEBI" id="CHEBI:58262"/>
        <dbReference type="EC" id="2.7.7.60"/>
    </reaction>
</comment>
<evidence type="ECO:0000256" key="2">
    <source>
        <dbReference type="ARBA" id="ARBA00022695"/>
    </source>
</evidence>
<dbReference type="FunFam" id="3.90.550.10:FF:000003">
    <property type="entry name" value="2-C-methyl-D-erythritol 4-phosphate cytidylyltransferase"/>
    <property type="match status" value="1"/>
</dbReference>
<dbReference type="RefSeq" id="WP_215533591.1">
    <property type="nucleotide sequence ID" value="NZ_AP023321.1"/>
</dbReference>
<keyword evidence="1 4" id="KW-0808">Transferase</keyword>
<protein>
    <recommendedName>
        <fullName evidence="4">2-C-methyl-D-erythritol 4-phosphate cytidylyltransferase</fullName>
        <ecNumber evidence="4">2.7.7.60</ecNumber>
    </recommendedName>
    <alternativeName>
        <fullName evidence="4">4-diphosphocytidyl-2C-methyl-D-erythritol synthase</fullName>
    </alternativeName>
    <alternativeName>
        <fullName evidence="4">MEP cytidylyltransferase</fullName>
        <shortName evidence="4">MCT</shortName>
    </alternativeName>
</protein>
<dbReference type="PANTHER" id="PTHR32125">
    <property type="entry name" value="2-C-METHYL-D-ERYTHRITOL 4-PHOSPHATE CYTIDYLYLTRANSFERASE, CHLOROPLASTIC"/>
    <property type="match status" value="1"/>
</dbReference>
<dbReference type="HAMAP" id="MF_00108">
    <property type="entry name" value="IspD"/>
    <property type="match status" value="1"/>
</dbReference>
<dbReference type="CDD" id="cd02516">
    <property type="entry name" value="CDP-ME_synthetase"/>
    <property type="match status" value="1"/>
</dbReference>
<dbReference type="GO" id="GO:0050518">
    <property type="term" value="F:2-C-methyl-D-erythritol 4-phosphate cytidylyltransferase activity"/>
    <property type="evidence" value="ECO:0007669"/>
    <property type="project" value="UniProtKB-UniRule"/>
</dbReference>
<dbReference type="NCBIfam" id="TIGR00453">
    <property type="entry name" value="ispD"/>
    <property type="match status" value="1"/>
</dbReference>
<dbReference type="InterPro" id="IPR029044">
    <property type="entry name" value="Nucleotide-diphossugar_trans"/>
</dbReference>
<evidence type="ECO:0000256" key="3">
    <source>
        <dbReference type="ARBA" id="ARBA00023229"/>
    </source>
</evidence>
<dbReference type="EC" id="2.7.7.60" evidence="4"/>
<feature type="site" description="Positions MEP for the nucleophilic attack" evidence="4">
    <location>
        <position position="159"/>
    </location>
</feature>
<evidence type="ECO:0000313" key="5">
    <source>
        <dbReference type="EMBL" id="BCI60114.1"/>
    </source>
</evidence>
<sequence>MKETFPFVTAIVVAAGGSTRMGGEVSKQLLPIAGMPVIGRTLSAFEAAGCIDDVVVVAREEDLLDIYDIIRSFGFEKVSQVVRGGATRQQSVAMGVQNARPETTHLAIHDGARPLVSVQVIGDVVACALEHRAAATGVRVKDTLKQVSDAGVIEYTPDRSHLWMVHTPQVFEKRLYQRAMDAAQEAREDFTDDCQLVERMGGIPVHMYEGSYENIKITTPEDLPIAEALLLRRQQEGDL</sequence>
<gene>
    <name evidence="4" type="primary">ispD</name>
    <name evidence="5" type="ORF">C12CBH8_07530</name>
</gene>
<keyword evidence="6" id="KW-1185">Reference proteome</keyword>
<evidence type="ECO:0000313" key="6">
    <source>
        <dbReference type="Proteomes" id="UP000593890"/>
    </source>
</evidence>
<dbReference type="Pfam" id="PF01128">
    <property type="entry name" value="IspD"/>
    <property type="match status" value="1"/>
</dbReference>
<comment type="function">
    <text evidence="4">Catalyzes the formation of 4-diphosphocytidyl-2-C-methyl-D-erythritol from CTP and 2-C-methyl-D-erythritol 4-phosphate (MEP).</text>
</comment>
<comment type="similarity">
    <text evidence="4">Belongs to the IspD/TarI cytidylyltransferase family. IspD subfamily.</text>
</comment>
<evidence type="ECO:0000256" key="4">
    <source>
        <dbReference type="HAMAP-Rule" id="MF_00108"/>
    </source>
</evidence>
<dbReference type="KEGG" id="sman:C12CBH8_07530"/>
<organism evidence="5 6">
    <name type="scientific">Solibaculum mannosilyticum</name>
    <dbReference type="NCBI Taxonomy" id="2780922"/>
    <lineage>
        <taxon>Bacteria</taxon>
        <taxon>Bacillati</taxon>
        <taxon>Bacillota</taxon>
        <taxon>Clostridia</taxon>
        <taxon>Eubacteriales</taxon>
        <taxon>Oscillospiraceae</taxon>
        <taxon>Solibaculum</taxon>
    </lineage>
</organism>
<evidence type="ECO:0000256" key="1">
    <source>
        <dbReference type="ARBA" id="ARBA00022679"/>
    </source>
</evidence>
<keyword evidence="2 4" id="KW-0548">Nucleotidyltransferase</keyword>
<dbReference type="InterPro" id="IPR034683">
    <property type="entry name" value="IspD/TarI"/>
</dbReference>
<dbReference type="InterPro" id="IPR050088">
    <property type="entry name" value="IspD/TarI_cytidylyltransf_bact"/>
</dbReference>
<dbReference type="InterPro" id="IPR001228">
    <property type="entry name" value="IspD"/>
</dbReference>
<dbReference type="UniPathway" id="UPA00056">
    <property type="reaction ID" value="UER00093"/>
</dbReference>
<feature type="site" description="Transition state stabilizer" evidence="4">
    <location>
        <position position="20"/>
    </location>
</feature>
<name>A0A7I8D622_9FIRM</name>
<accession>A0A7I8D622</accession>
<dbReference type="EMBL" id="AP023321">
    <property type="protein sequence ID" value="BCI60114.1"/>
    <property type="molecule type" value="Genomic_DNA"/>
</dbReference>
<reference evidence="6" key="1">
    <citation type="submission" date="2020-07" db="EMBL/GenBank/DDBJ databases">
        <title>Complete genome sequencing of Clostridia bacterium strain 12CBH8.</title>
        <authorList>
            <person name="Sakamoto M."/>
            <person name="Murakami T."/>
            <person name="Mori H."/>
        </authorList>
    </citation>
    <scope>NUCLEOTIDE SEQUENCE [LARGE SCALE GENOMIC DNA]</scope>
    <source>
        <strain evidence="6">12CBH8</strain>
    </source>
</reference>
<dbReference type="Gene3D" id="3.90.550.10">
    <property type="entry name" value="Spore Coat Polysaccharide Biosynthesis Protein SpsA, Chain A"/>
    <property type="match status" value="1"/>
</dbReference>
<dbReference type="PANTHER" id="PTHR32125:SF4">
    <property type="entry name" value="2-C-METHYL-D-ERYTHRITOL 4-PHOSPHATE CYTIDYLYLTRANSFERASE, CHLOROPLASTIC"/>
    <property type="match status" value="1"/>
</dbReference>